<accession>A0A444VMX5</accession>
<dbReference type="EMBL" id="JJMP01000003">
    <property type="protein sequence ID" value="RYC52147.1"/>
    <property type="molecule type" value="Genomic_DNA"/>
</dbReference>
<dbReference type="Proteomes" id="UP000290261">
    <property type="component" value="Unassembled WGS sequence"/>
</dbReference>
<name>A0A444VMX5_9FLAO</name>
<protein>
    <recommendedName>
        <fullName evidence="3">Outer membrane beta-barrel protein</fullName>
    </recommendedName>
</protein>
<keyword evidence="2" id="KW-1185">Reference proteome</keyword>
<evidence type="ECO:0000313" key="1">
    <source>
        <dbReference type="EMBL" id="RYC52147.1"/>
    </source>
</evidence>
<evidence type="ECO:0000313" key="2">
    <source>
        <dbReference type="Proteomes" id="UP000290261"/>
    </source>
</evidence>
<evidence type="ECO:0008006" key="3">
    <source>
        <dbReference type="Google" id="ProtNLM"/>
    </source>
</evidence>
<comment type="caution">
    <text evidence="1">The sequence shown here is derived from an EMBL/GenBank/DDBJ whole genome shotgun (WGS) entry which is preliminary data.</text>
</comment>
<organism evidence="1 2">
    <name type="scientific">Flagellimonas olearia</name>
    <dbReference type="NCBI Taxonomy" id="552546"/>
    <lineage>
        <taxon>Bacteria</taxon>
        <taxon>Pseudomonadati</taxon>
        <taxon>Bacteroidota</taxon>
        <taxon>Flavobacteriia</taxon>
        <taxon>Flavobacteriales</taxon>
        <taxon>Flavobacteriaceae</taxon>
        <taxon>Flagellimonas</taxon>
    </lineage>
</organism>
<dbReference type="Gene3D" id="2.40.160.20">
    <property type="match status" value="1"/>
</dbReference>
<dbReference type="SUPFAM" id="SSF56925">
    <property type="entry name" value="OMPA-like"/>
    <property type="match status" value="1"/>
</dbReference>
<gene>
    <name evidence="1" type="ORF">DN53_09685</name>
</gene>
<proteinExistence type="predicted"/>
<dbReference type="RefSeq" id="WP_129653684.1">
    <property type="nucleotide sequence ID" value="NZ_ML142908.1"/>
</dbReference>
<reference evidence="1 2" key="1">
    <citation type="submission" date="2014-04" db="EMBL/GenBank/DDBJ databases">
        <title>Whole genome of Muricauda olearia.</title>
        <authorList>
            <person name="Zhang X.-H."/>
            <person name="Tang K."/>
        </authorList>
    </citation>
    <scope>NUCLEOTIDE SEQUENCE [LARGE SCALE GENOMIC DNA]</scope>
    <source>
        <strain evidence="1 2">Th120</strain>
    </source>
</reference>
<dbReference type="InterPro" id="IPR011250">
    <property type="entry name" value="OMP/PagP_B-barrel"/>
</dbReference>
<sequence length="163" mass="17888">MRTLVLTLLLVFALGVHCEAQRISKNALGVRIGDDDGFDSFGAEISYQRALFENNRLELDLGIRGEKDVYDAFKVVGLFQWVMPLDESFHWYVGAGGGLGNVDYDGGGSASFGLLAGNLGLEYDFKIPLILSLDVRPEIGFGEEDAYGDGFDFDLGLGVRYQF</sequence>
<dbReference type="AlphaFoldDB" id="A0A444VMX5"/>